<keyword evidence="1" id="KW-0732">Signal</keyword>
<evidence type="ECO:0000313" key="3">
    <source>
        <dbReference type="EMBL" id="TDQ57351.1"/>
    </source>
</evidence>
<name>A0A4R6VB40_9PAST</name>
<gene>
    <name evidence="3" type="ORF">EDC45_1405</name>
</gene>
<dbReference type="AlphaFoldDB" id="A0A4R6VB40"/>
<sequence length="806" mass="93282">MKANLNYLLLPILCAAIPLTANAASTLDQQREKIVIASRRSETALNQAIDDLYRLFRASGDPRVREDLIALLLRQERFREAIDICASCSHKNLSASELENLALAHRREKQYLRALTLYSALNKQQPKNAEGWLGRIWVEIELKRFKQAEQHLQLYLSRFGRTPKYAQAAEALRDNNLGDIAKLGRWLDQLQASPHDSDLILRLYRLSAKHNIYPLQAQLMRRYPHLFDHKDQGWLRHTEIMSQVKKDPPSFTPSFTQLQKSYTKLTALLAETEKTNPLYLQLLQDHLVLAAQLRKITVVKADFKQLKELQQDIAPYALEAYADSLLFSGSPHQALSLYQSLAMQERQNNAALSARLSFKLMNAASDAGKFNQAQHYLDQISTPRYINDYTHNSRIPNPDYDKKFFHQINLLTWRGRRTQALHLSKARLATYAGDPWSIMALSELEQQRNNHNEAIALARKAAYFLSKEEAWFLHQHFAETALKQGDISTATKIIAGLSVDEKHKAESLLERYNLLRAARFISSYSIRQRTGGTSREKEHERAFYIYSPKTESGQGVYFHSWQTTSLEAEKKYRQGQIGIGALLNRYPLELEAEIGRGTALNRKSYYQLNALYRLNQHWQFSLYKHRNSPDTPINAIKGGIYSKDMGLSATYTHYDLFRLGFGSARMKFDDGNKRNSVFIWLDTDTYKRDRWALRNYLHFDYQRNKNIPAAAYHNPSNRFSAELGNDLTYFQPLDYAIVLTHHLKADLGKYKQYAHRSENIWSFSYGQEWRIGKKIAISYDIGRKKNIYDGKAELNNFARLNLSVYF</sequence>
<dbReference type="InterPro" id="IPR023870">
    <property type="entry name" value="PGA_export_porin_PgaA"/>
</dbReference>
<dbReference type="InterPro" id="IPR011990">
    <property type="entry name" value="TPR-like_helical_dom_sf"/>
</dbReference>
<dbReference type="GO" id="GO:1901515">
    <property type="term" value="F:poly-beta-1,6-N-acetyl-D-glucosamine transmembrane transporter activity"/>
    <property type="evidence" value="ECO:0007669"/>
    <property type="project" value="InterPro"/>
</dbReference>
<evidence type="ECO:0000259" key="2">
    <source>
        <dbReference type="Pfam" id="PF21197"/>
    </source>
</evidence>
<dbReference type="RefSeq" id="WP_166635112.1">
    <property type="nucleotide sequence ID" value="NZ_SNYQ01000005.1"/>
</dbReference>
<protein>
    <submittedName>
        <fullName evidence="3">Poly-beta-1,6 N-acetyl-D-glucosamine export porin PgaA</fullName>
    </submittedName>
</protein>
<dbReference type="Gene3D" id="1.25.40.10">
    <property type="entry name" value="Tetratricopeptide repeat domain"/>
    <property type="match status" value="2"/>
</dbReference>
<proteinExistence type="predicted"/>
<organism evidence="3 4">
    <name type="scientific">Mesocricetibacter intestinalis</name>
    <dbReference type="NCBI Taxonomy" id="1521930"/>
    <lineage>
        <taxon>Bacteria</taxon>
        <taxon>Pseudomonadati</taxon>
        <taxon>Pseudomonadota</taxon>
        <taxon>Gammaproteobacteria</taxon>
        <taxon>Pasteurellales</taxon>
        <taxon>Pasteurellaceae</taxon>
        <taxon>Mesocricetibacter</taxon>
    </lineage>
</organism>
<feature type="signal peptide" evidence="1">
    <location>
        <begin position="1"/>
        <end position="23"/>
    </location>
</feature>
<evidence type="ECO:0000256" key="1">
    <source>
        <dbReference type="SAM" id="SignalP"/>
    </source>
</evidence>
<dbReference type="SUPFAM" id="SSF48452">
    <property type="entry name" value="TPR-like"/>
    <property type="match status" value="2"/>
</dbReference>
<keyword evidence="4" id="KW-1185">Reference proteome</keyword>
<dbReference type="Pfam" id="PF21197">
    <property type="entry name" value="PgaA_barrel"/>
    <property type="match status" value="1"/>
</dbReference>
<comment type="caution">
    <text evidence="3">The sequence shown here is derived from an EMBL/GenBank/DDBJ whole genome shotgun (WGS) entry which is preliminary data.</text>
</comment>
<evidence type="ECO:0000313" key="4">
    <source>
        <dbReference type="Proteomes" id="UP000295657"/>
    </source>
</evidence>
<dbReference type="Pfam" id="PF14559">
    <property type="entry name" value="TPR_19"/>
    <property type="match status" value="1"/>
</dbReference>
<feature type="domain" description="PgaA membrane beta barrel" evidence="2">
    <location>
        <begin position="587"/>
        <end position="806"/>
    </location>
</feature>
<feature type="chain" id="PRO_5020211239" evidence="1">
    <location>
        <begin position="24"/>
        <end position="806"/>
    </location>
</feature>
<dbReference type="EMBL" id="SNYQ01000005">
    <property type="protein sequence ID" value="TDQ57351.1"/>
    <property type="molecule type" value="Genomic_DNA"/>
</dbReference>
<accession>A0A4R6VB40</accession>
<reference evidence="3 4" key="1">
    <citation type="submission" date="2019-03" db="EMBL/GenBank/DDBJ databases">
        <title>Genomic Encyclopedia of Type Strains, Phase IV (KMG-IV): sequencing the most valuable type-strain genomes for metagenomic binning, comparative biology and taxonomic classification.</title>
        <authorList>
            <person name="Goeker M."/>
        </authorList>
    </citation>
    <scope>NUCLEOTIDE SEQUENCE [LARGE SCALE GENOMIC DNA]</scope>
    <source>
        <strain evidence="3 4">DSM 28403</strain>
    </source>
</reference>
<dbReference type="InterPro" id="IPR049003">
    <property type="entry name" value="PgaA_barrel"/>
</dbReference>
<dbReference type="NCBIfam" id="TIGR03939">
    <property type="entry name" value="PGA_TPR_OMP"/>
    <property type="match status" value="1"/>
</dbReference>
<dbReference type="Proteomes" id="UP000295657">
    <property type="component" value="Unassembled WGS sequence"/>
</dbReference>